<comment type="similarity">
    <text evidence="2 9">Belongs to the GMC oxidoreductase family.</text>
</comment>
<keyword evidence="7" id="KW-0560">Oxidoreductase</keyword>
<dbReference type="PROSITE" id="PS00624">
    <property type="entry name" value="GMC_OXRED_2"/>
    <property type="match status" value="1"/>
</dbReference>
<keyword evidence="13" id="KW-1185">Reference proteome</keyword>
<dbReference type="EMBL" id="JADNYJ010000211">
    <property type="protein sequence ID" value="KAF8874567.1"/>
    <property type="molecule type" value="Genomic_DNA"/>
</dbReference>
<sequence length="473" mass="51539">MPLYPSAEEFSSTVFDYIVIGGGNAGVPLAVRLAEDRSARVGLLEAGSMVSDDPLITQPKAIAMATGNPTFDWCFKTEPQKHLGQRSIPVPRGKGLGGTSLLHYLAWDRASKQEYDSWKHFSDPEGGWDWDSLLPYFKKAENASASQAGFDPYPAVSLPDAQITREGTPHEEVCGLDGPVKTSYNVLYTDIMAPAIKAFNSLGAPTNANGYGGETDGVKNLKRTVDKDSGTRVSSASAYLDLAKEFDNLHILTNAMVTKLLFETSLDDQGNHVVRGAEISVHGEHYTTLAAKEVVLCCGSVQTPQVLELSGIGNASLLKSLGIPCRVDLSGIGENLFDRIFTPTQFLLRPDVRTFDEFRNNPTFLAEETAKYESSGQGWIAASDSIVVYNPLHRVVGETKFPPFMKSLKDSISAAKESNSLTPLQIEQYQVQLKWLEKNPVPNLETMIFSKGLVAPVAGRSYFVMLTGVQVFS</sequence>
<dbReference type="Gene3D" id="3.30.560.10">
    <property type="entry name" value="Glucose Oxidase, domain 3"/>
    <property type="match status" value="1"/>
</dbReference>
<dbReference type="GO" id="GO:0050660">
    <property type="term" value="F:flavin adenine dinucleotide binding"/>
    <property type="evidence" value="ECO:0007669"/>
    <property type="project" value="InterPro"/>
</dbReference>
<dbReference type="Pfam" id="PF00732">
    <property type="entry name" value="GMC_oxred_N"/>
    <property type="match status" value="1"/>
</dbReference>
<evidence type="ECO:0000256" key="4">
    <source>
        <dbReference type="ARBA" id="ARBA00022630"/>
    </source>
</evidence>
<dbReference type="SUPFAM" id="SSF51905">
    <property type="entry name" value="FAD/NAD(P)-binding domain"/>
    <property type="match status" value="1"/>
</dbReference>
<dbReference type="PROSITE" id="PS00623">
    <property type="entry name" value="GMC_OXRED_1"/>
    <property type="match status" value="1"/>
</dbReference>
<protein>
    <submittedName>
        <fullName evidence="12">GMC oxidoreductase-domain-containing protein</fullName>
    </submittedName>
</protein>
<dbReference type="Proteomes" id="UP000724874">
    <property type="component" value="Unassembled WGS sequence"/>
</dbReference>
<reference evidence="12" key="1">
    <citation type="submission" date="2020-11" db="EMBL/GenBank/DDBJ databases">
        <authorList>
            <consortium name="DOE Joint Genome Institute"/>
            <person name="Ahrendt S."/>
            <person name="Riley R."/>
            <person name="Andreopoulos W."/>
            <person name="LaButti K."/>
            <person name="Pangilinan J."/>
            <person name="Ruiz-duenas F.J."/>
            <person name="Barrasa J.M."/>
            <person name="Sanchez-Garcia M."/>
            <person name="Camarero S."/>
            <person name="Miyauchi S."/>
            <person name="Serrano A."/>
            <person name="Linde D."/>
            <person name="Babiker R."/>
            <person name="Drula E."/>
            <person name="Ayuso-Fernandez I."/>
            <person name="Pacheco R."/>
            <person name="Padilla G."/>
            <person name="Ferreira P."/>
            <person name="Barriuso J."/>
            <person name="Kellner H."/>
            <person name="Castanera R."/>
            <person name="Alfaro M."/>
            <person name="Ramirez L."/>
            <person name="Pisabarro A.G."/>
            <person name="Kuo A."/>
            <person name="Tritt A."/>
            <person name="Lipzen A."/>
            <person name="He G."/>
            <person name="Yan M."/>
            <person name="Ng V."/>
            <person name="Cullen D."/>
            <person name="Martin F."/>
            <person name="Rosso M.-N."/>
            <person name="Henrissat B."/>
            <person name="Hibbett D."/>
            <person name="Martinez A.T."/>
            <person name="Grigoriev I.V."/>
        </authorList>
    </citation>
    <scope>NUCLEOTIDE SEQUENCE</scope>
    <source>
        <strain evidence="12">AH 44721</strain>
    </source>
</reference>
<comment type="subunit">
    <text evidence="3">Monomer.</text>
</comment>
<evidence type="ECO:0000256" key="6">
    <source>
        <dbReference type="ARBA" id="ARBA00022827"/>
    </source>
</evidence>
<gene>
    <name evidence="12" type="ORF">CPB84DRAFT_1797360</name>
</gene>
<evidence type="ECO:0000256" key="3">
    <source>
        <dbReference type="ARBA" id="ARBA00011245"/>
    </source>
</evidence>
<dbReference type="PANTHER" id="PTHR11552:SF201">
    <property type="entry name" value="GLUCOSE-METHANOL-CHOLINE OXIDOREDUCTASE N-TERMINAL DOMAIN-CONTAINING PROTEIN"/>
    <property type="match status" value="1"/>
</dbReference>
<dbReference type="GO" id="GO:0016614">
    <property type="term" value="F:oxidoreductase activity, acting on CH-OH group of donors"/>
    <property type="evidence" value="ECO:0007669"/>
    <property type="project" value="InterPro"/>
</dbReference>
<dbReference type="InterPro" id="IPR000172">
    <property type="entry name" value="GMC_OxRdtase_N"/>
</dbReference>
<evidence type="ECO:0000313" key="13">
    <source>
        <dbReference type="Proteomes" id="UP000724874"/>
    </source>
</evidence>
<dbReference type="Gene3D" id="3.50.50.60">
    <property type="entry name" value="FAD/NAD(P)-binding domain"/>
    <property type="match status" value="1"/>
</dbReference>
<comment type="caution">
    <text evidence="12">The sequence shown here is derived from an EMBL/GenBank/DDBJ whole genome shotgun (WGS) entry which is preliminary data.</text>
</comment>
<feature type="domain" description="Glucose-methanol-choline oxidoreductase N-terminal" evidence="11">
    <location>
        <begin position="299"/>
        <end position="313"/>
    </location>
</feature>
<comment type="cofactor">
    <cofactor evidence="1">
        <name>FAD</name>
        <dbReference type="ChEBI" id="CHEBI:57692"/>
    </cofactor>
</comment>
<evidence type="ECO:0000256" key="7">
    <source>
        <dbReference type="ARBA" id="ARBA00023002"/>
    </source>
</evidence>
<accession>A0A9P5NBW2</accession>
<dbReference type="InterPro" id="IPR012132">
    <property type="entry name" value="GMC_OxRdtase"/>
</dbReference>
<proteinExistence type="inferred from homology"/>
<dbReference type="AlphaFoldDB" id="A0A9P5NBW2"/>
<evidence type="ECO:0000259" key="11">
    <source>
        <dbReference type="PROSITE" id="PS00624"/>
    </source>
</evidence>
<feature type="domain" description="Glucose-methanol-choline oxidoreductase N-terminal" evidence="10">
    <location>
        <begin position="93"/>
        <end position="116"/>
    </location>
</feature>
<keyword evidence="8" id="KW-0325">Glycoprotein</keyword>
<evidence type="ECO:0000259" key="10">
    <source>
        <dbReference type="PROSITE" id="PS00623"/>
    </source>
</evidence>
<keyword evidence="4 9" id="KW-0285">Flavoprotein</keyword>
<dbReference type="OrthoDB" id="269227at2759"/>
<organism evidence="12 13">
    <name type="scientific">Gymnopilus junonius</name>
    <name type="common">Spectacular rustgill mushroom</name>
    <name type="synonym">Gymnopilus spectabilis subsp. junonius</name>
    <dbReference type="NCBI Taxonomy" id="109634"/>
    <lineage>
        <taxon>Eukaryota</taxon>
        <taxon>Fungi</taxon>
        <taxon>Dikarya</taxon>
        <taxon>Basidiomycota</taxon>
        <taxon>Agaricomycotina</taxon>
        <taxon>Agaricomycetes</taxon>
        <taxon>Agaricomycetidae</taxon>
        <taxon>Agaricales</taxon>
        <taxon>Agaricineae</taxon>
        <taxon>Hymenogastraceae</taxon>
        <taxon>Gymnopilus</taxon>
    </lineage>
</organism>
<dbReference type="PANTHER" id="PTHR11552">
    <property type="entry name" value="GLUCOSE-METHANOL-CHOLINE GMC OXIDOREDUCTASE"/>
    <property type="match status" value="1"/>
</dbReference>
<evidence type="ECO:0000256" key="5">
    <source>
        <dbReference type="ARBA" id="ARBA00022729"/>
    </source>
</evidence>
<evidence type="ECO:0000256" key="2">
    <source>
        <dbReference type="ARBA" id="ARBA00010790"/>
    </source>
</evidence>
<evidence type="ECO:0000256" key="9">
    <source>
        <dbReference type="RuleBase" id="RU003968"/>
    </source>
</evidence>
<evidence type="ECO:0000256" key="1">
    <source>
        <dbReference type="ARBA" id="ARBA00001974"/>
    </source>
</evidence>
<name>A0A9P5NBW2_GYMJU</name>
<evidence type="ECO:0000256" key="8">
    <source>
        <dbReference type="ARBA" id="ARBA00023180"/>
    </source>
</evidence>
<evidence type="ECO:0000313" key="12">
    <source>
        <dbReference type="EMBL" id="KAF8874567.1"/>
    </source>
</evidence>
<keyword evidence="5" id="KW-0732">Signal</keyword>
<keyword evidence="6 9" id="KW-0274">FAD</keyword>
<dbReference type="InterPro" id="IPR036188">
    <property type="entry name" value="FAD/NAD-bd_sf"/>
</dbReference>